<accession>A0ABY7TVW1</accession>
<dbReference type="RefSeq" id="WP_273617542.1">
    <property type="nucleotide sequence ID" value="NZ_CP117417.1"/>
</dbReference>
<organism evidence="3 4">
    <name type="scientific">Novosphingobium humi</name>
    <dbReference type="NCBI Taxonomy" id="2282397"/>
    <lineage>
        <taxon>Bacteria</taxon>
        <taxon>Pseudomonadati</taxon>
        <taxon>Pseudomonadota</taxon>
        <taxon>Alphaproteobacteria</taxon>
        <taxon>Sphingomonadales</taxon>
        <taxon>Sphingomonadaceae</taxon>
        <taxon>Novosphingobium</taxon>
    </lineage>
</organism>
<dbReference type="PANTHER" id="PTHR43646">
    <property type="entry name" value="GLYCOSYLTRANSFERASE"/>
    <property type="match status" value="1"/>
</dbReference>
<feature type="transmembrane region" description="Helical" evidence="1">
    <location>
        <begin position="276"/>
        <end position="298"/>
    </location>
</feature>
<reference evidence="3 4" key="1">
    <citation type="submission" date="2023-02" db="EMBL/GenBank/DDBJ databases">
        <title>Genome sequence of Novosphingobium humi KACC 19094.</title>
        <authorList>
            <person name="Kim S."/>
            <person name="Heo J."/>
            <person name="Kwon S.-W."/>
        </authorList>
    </citation>
    <scope>NUCLEOTIDE SEQUENCE [LARGE SCALE GENOMIC DNA]</scope>
    <source>
        <strain evidence="3 4">KACC 19094</strain>
    </source>
</reference>
<dbReference type="InterPro" id="IPR001173">
    <property type="entry name" value="Glyco_trans_2-like"/>
</dbReference>
<keyword evidence="1" id="KW-0472">Membrane</keyword>
<evidence type="ECO:0000313" key="4">
    <source>
        <dbReference type="Proteomes" id="UP001218231"/>
    </source>
</evidence>
<proteinExistence type="predicted"/>
<dbReference type="Proteomes" id="UP001218231">
    <property type="component" value="Chromosome"/>
</dbReference>
<feature type="domain" description="Glycosyltransferase 2-like" evidence="2">
    <location>
        <begin position="13"/>
        <end position="135"/>
    </location>
</feature>
<keyword evidence="1" id="KW-1133">Transmembrane helix</keyword>
<dbReference type="CDD" id="cd02525">
    <property type="entry name" value="Succinoglycan_BP_ExoA"/>
    <property type="match status" value="1"/>
</dbReference>
<gene>
    <name evidence="3" type="ORF">PQ457_14695</name>
</gene>
<dbReference type="EMBL" id="CP117417">
    <property type="protein sequence ID" value="WCT77153.1"/>
    <property type="molecule type" value="Genomic_DNA"/>
</dbReference>
<dbReference type="PANTHER" id="PTHR43646:SF3">
    <property type="entry name" value="SLR1566 PROTEIN"/>
    <property type="match status" value="1"/>
</dbReference>
<evidence type="ECO:0000259" key="2">
    <source>
        <dbReference type="Pfam" id="PF00535"/>
    </source>
</evidence>
<keyword evidence="1" id="KW-0812">Transmembrane</keyword>
<sequence length="353" mass="37823">MPMATEALAQTLIVIPCLNEEAHLPGLLSQLLTQSGGATIVVADGGSTDQSRAIVNRMAADHPNLILLDNPRRIQSAGVNLAVRRFGAAHLWLVRIDAHCLYPDHYAARLIDAALTTGASSVVVPMVTDGFACFQRGVAAAQNSRLGTGGAAHRHLGHGRWIEHGHHALFDLSLYCRAGGYDEAFSHNEDAELDKRLTALGGRIWLEPTGALTYFPRRTPLALLRQYRGYGFGRAQNIARHRSPLRLRQAIPVPVAPVACIGLMALPLAALEPGAVFLAVPMLLWLLACGTYGLMLGWKQKSACVAFSGLAMAVMHLGWSMGFWQFVLTRPTDGGAPAAIIPGQPNAGADLSR</sequence>
<evidence type="ECO:0000256" key="1">
    <source>
        <dbReference type="SAM" id="Phobius"/>
    </source>
</evidence>
<dbReference type="InterPro" id="IPR029044">
    <property type="entry name" value="Nucleotide-diphossugar_trans"/>
</dbReference>
<evidence type="ECO:0000313" key="3">
    <source>
        <dbReference type="EMBL" id="WCT77153.1"/>
    </source>
</evidence>
<keyword evidence="4" id="KW-1185">Reference proteome</keyword>
<protein>
    <submittedName>
        <fullName evidence="3">Glycosyltransferase family 2 protein</fullName>
    </submittedName>
</protein>
<dbReference type="Gene3D" id="3.90.550.10">
    <property type="entry name" value="Spore Coat Polysaccharide Biosynthesis Protein SpsA, Chain A"/>
    <property type="match status" value="1"/>
</dbReference>
<feature type="transmembrane region" description="Helical" evidence="1">
    <location>
        <begin position="305"/>
        <end position="327"/>
    </location>
</feature>
<dbReference type="Pfam" id="PF00535">
    <property type="entry name" value="Glycos_transf_2"/>
    <property type="match status" value="1"/>
</dbReference>
<feature type="transmembrane region" description="Helical" evidence="1">
    <location>
        <begin position="250"/>
        <end position="270"/>
    </location>
</feature>
<dbReference type="SUPFAM" id="SSF53448">
    <property type="entry name" value="Nucleotide-diphospho-sugar transferases"/>
    <property type="match status" value="1"/>
</dbReference>
<name>A0ABY7TVW1_9SPHN</name>